<dbReference type="InterPro" id="IPR036038">
    <property type="entry name" value="Aminotransferase-like"/>
</dbReference>
<evidence type="ECO:0000256" key="1">
    <source>
        <dbReference type="ARBA" id="ARBA00004824"/>
    </source>
</evidence>
<dbReference type="PANTHER" id="PTHR42743:SF11">
    <property type="entry name" value="AMINODEOXYCHORISMATE LYASE"/>
    <property type="match status" value="1"/>
</dbReference>
<evidence type="ECO:0000256" key="2">
    <source>
        <dbReference type="ARBA" id="ARBA00004931"/>
    </source>
</evidence>
<comment type="caution">
    <text evidence="9">The sequence shown here is derived from an EMBL/GenBank/DDBJ whole genome shotgun (WGS) entry which is preliminary data.</text>
</comment>
<dbReference type="Pfam" id="PF01063">
    <property type="entry name" value="Aminotran_4"/>
    <property type="match status" value="1"/>
</dbReference>
<dbReference type="Proteomes" id="UP001173801">
    <property type="component" value="Unassembled WGS sequence"/>
</dbReference>
<dbReference type="EC" id="2.6.1.42" evidence="5"/>
<gene>
    <name evidence="9" type="ORF">NYG85_07110</name>
</gene>
<dbReference type="Gene3D" id="3.20.10.10">
    <property type="entry name" value="D-amino Acid Aminotransferase, subunit A, domain 2"/>
    <property type="match status" value="1"/>
</dbReference>
<dbReference type="RefSeq" id="WP_284937787.1">
    <property type="nucleotide sequence ID" value="NZ_JANURM010000008.1"/>
</dbReference>
<dbReference type="InterPro" id="IPR050571">
    <property type="entry name" value="Class-IV_PLP-Dep_Aminotrnsfr"/>
</dbReference>
<sequence>MSNELSGVVFINGEFKGANEAKISVFDRGFIFGDGVYEVVPVVLGQLVDKAGFWQRFKDSLSAIELTLPYLQDEFEAILRQIIAKNELNEGGIYIQITRGVAERTFEFVKNITPSVFIFCYKADVLNPELANSGISVVSVDDIRWRRRDIKSISLLAQCLAKNEAVKKGAYEGIMVENGVVSEGCSSSVFIIKDDVLITKPLSNEILPGIRRQNLLKIATDLGLKIEFRNFSINEVYLANEAFISAATLILLPIIKADERLINGGKIGKYTKKLREIYANNLINEAKNS</sequence>
<dbReference type="Gene3D" id="3.30.470.10">
    <property type="match status" value="1"/>
</dbReference>
<comment type="catalytic activity">
    <reaction evidence="8">
        <text>L-leucine + 2-oxoglutarate = 4-methyl-2-oxopentanoate + L-glutamate</text>
        <dbReference type="Rhea" id="RHEA:18321"/>
        <dbReference type="ChEBI" id="CHEBI:16810"/>
        <dbReference type="ChEBI" id="CHEBI:17865"/>
        <dbReference type="ChEBI" id="CHEBI:29985"/>
        <dbReference type="ChEBI" id="CHEBI:57427"/>
        <dbReference type="EC" id="2.6.1.42"/>
    </reaction>
</comment>
<dbReference type="EMBL" id="JANURM010000008">
    <property type="protein sequence ID" value="MDL0089130.1"/>
    <property type="molecule type" value="Genomic_DNA"/>
</dbReference>
<dbReference type="InterPro" id="IPR043131">
    <property type="entry name" value="BCAT-like_N"/>
</dbReference>
<comment type="pathway">
    <text evidence="2">Amino-acid biosynthesis; L-valine biosynthesis; L-valine from pyruvate: step 4/4.</text>
</comment>
<comment type="similarity">
    <text evidence="4">Belongs to the class-IV pyridoxal-phosphate-dependent aminotransferase family.</text>
</comment>
<evidence type="ECO:0000256" key="4">
    <source>
        <dbReference type="ARBA" id="ARBA00009320"/>
    </source>
</evidence>
<keyword evidence="10" id="KW-1185">Reference proteome</keyword>
<protein>
    <recommendedName>
        <fullName evidence="5">branched-chain-amino-acid transaminase</fullName>
        <ecNumber evidence="5">2.6.1.42</ecNumber>
    </recommendedName>
</protein>
<keyword evidence="9" id="KW-0808">Transferase</keyword>
<dbReference type="CDD" id="cd01558">
    <property type="entry name" value="D-AAT_like"/>
    <property type="match status" value="1"/>
</dbReference>
<dbReference type="GO" id="GO:0008483">
    <property type="term" value="F:transaminase activity"/>
    <property type="evidence" value="ECO:0007669"/>
    <property type="project" value="UniProtKB-KW"/>
</dbReference>
<evidence type="ECO:0000313" key="9">
    <source>
        <dbReference type="EMBL" id="MDL0089130.1"/>
    </source>
</evidence>
<comment type="pathway">
    <text evidence="1">Amino-acid biosynthesis; L-isoleucine biosynthesis; L-isoleucine from 2-oxobutanoate: step 4/4.</text>
</comment>
<evidence type="ECO:0000256" key="3">
    <source>
        <dbReference type="ARBA" id="ARBA00005072"/>
    </source>
</evidence>
<comment type="pathway">
    <text evidence="3">Amino-acid biosynthesis; L-leucine biosynthesis; L-leucine from 3-methyl-2-oxobutanoate: step 4/4.</text>
</comment>
<accession>A0ABT7HQE3</accession>
<organism evidence="9 10">
    <name type="scientific">Campylobacter gastrosuis</name>
    <dbReference type="NCBI Taxonomy" id="2974576"/>
    <lineage>
        <taxon>Bacteria</taxon>
        <taxon>Pseudomonadati</taxon>
        <taxon>Campylobacterota</taxon>
        <taxon>Epsilonproteobacteria</taxon>
        <taxon>Campylobacterales</taxon>
        <taxon>Campylobacteraceae</taxon>
        <taxon>Campylobacter</taxon>
    </lineage>
</organism>
<evidence type="ECO:0000256" key="6">
    <source>
        <dbReference type="ARBA" id="ARBA00048212"/>
    </source>
</evidence>
<dbReference type="InterPro" id="IPR043132">
    <property type="entry name" value="BCAT-like_C"/>
</dbReference>
<proteinExistence type="inferred from homology"/>
<keyword evidence="9" id="KW-0032">Aminotransferase</keyword>
<name>A0ABT7HQE3_9BACT</name>
<evidence type="ECO:0000256" key="5">
    <source>
        <dbReference type="ARBA" id="ARBA00013053"/>
    </source>
</evidence>
<dbReference type="SUPFAM" id="SSF56752">
    <property type="entry name" value="D-aminoacid aminotransferase-like PLP-dependent enzymes"/>
    <property type="match status" value="1"/>
</dbReference>
<reference evidence="9" key="1">
    <citation type="submission" date="2022-08" db="EMBL/GenBank/DDBJ databases">
        <authorList>
            <person name="Wang H."/>
        </authorList>
    </citation>
    <scope>NUCLEOTIDE SEQUENCE</scope>
    <source>
        <strain evidence="9">PS10</strain>
    </source>
</reference>
<evidence type="ECO:0000313" key="10">
    <source>
        <dbReference type="Proteomes" id="UP001173801"/>
    </source>
</evidence>
<comment type="catalytic activity">
    <reaction evidence="7">
        <text>L-isoleucine + 2-oxoglutarate = (S)-3-methyl-2-oxopentanoate + L-glutamate</text>
        <dbReference type="Rhea" id="RHEA:24801"/>
        <dbReference type="ChEBI" id="CHEBI:16810"/>
        <dbReference type="ChEBI" id="CHEBI:29985"/>
        <dbReference type="ChEBI" id="CHEBI:35146"/>
        <dbReference type="ChEBI" id="CHEBI:58045"/>
        <dbReference type="EC" id="2.6.1.42"/>
    </reaction>
</comment>
<evidence type="ECO:0000256" key="7">
    <source>
        <dbReference type="ARBA" id="ARBA00048798"/>
    </source>
</evidence>
<dbReference type="PANTHER" id="PTHR42743">
    <property type="entry name" value="AMINO-ACID AMINOTRANSFERASE"/>
    <property type="match status" value="1"/>
</dbReference>
<comment type="catalytic activity">
    <reaction evidence="6">
        <text>L-valine + 2-oxoglutarate = 3-methyl-2-oxobutanoate + L-glutamate</text>
        <dbReference type="Rhea" id="RHEA:24813"/>
        <dbReference type="ChEBI" id="CHEBI:11851"/>
        <dbReference type="ChEBI" id="CHEBI:16810"/>
        <dbReference type="ChEBI" id="CHEBI:29985"/>
        <dbReference type="ChEBI" id="CHEBI:57762"/>
        <dbReference type="EC" id="2.6.1.42"/>
    </reaction>
</comment>
<evidence type="ECO:0000256" key="8">
    <source>
        <dbReference type="ARBA" id="ARBA00049229"/>
    </source>
</evidence>
<dbReference type="InterPro" id="IPR001544">
    <property type="entry name" value="Aminotrans_IV"/>
</dbReference>
<reference evidence="9" key="2">
    <citation type="journal article" date="2023" name="Microorganisms">
        <title>Isolation and Genomic Characteristics of Cat-Borne Campylobacter felis sp. nov. and Sheep-Borne Campylobacter ovis sp. nov.</title>
        <authorList>
            <person name="Wang H."/>
            <person name="Li Y."/>
            <person name="Gu Y."/>
            <person name="Zhou G."/>
            <person name="Chen X."/>
            <person name="Zhang X."/>
            <person name="Shao Z."/>
            <person name="Zhang J."/>
            <person name="Zhang M."/>
        </authorList>
    </citation>
    <scope>NUCLEOTIDE SEQUENCE</scope>
    <source>
        <strain evidence="9">PS10</strain>
    </source>
</reference>